<accession>A0ABW7E3M4</accession>
<proteinExistence type="predicted"/>
<dbReference type="EMBL" id="JBIENY010000282">
    <property type="protein sequence ID" value="MFG6297716.1"/>
    <property type="molecule type" value="Genomic_DNA"/>
</dbReference>
<evidence type="ECO:0000256" key="1">
    <source>
        <dbReference type="SAM" id="MobiDB-lite"/>
    </source>
</evidence>
<sequence>MFIEHLPPESHTMTALRNALTPEQLAAQAEGGEPEKSRWSQTEQLLAVVADRVARLEWVLICVNTEKKSKRPDPPEPIRRPGAGPRKRKPQLTNTSADRLFELLQGGAA</sequence>
<protein>
    <submittedName>
        <fullName evidence="2">DUF5361 domain-containing protein</fullName>
    </submittedName>
</protein>
<dbReference type="Proteomes" id="UP001605990">
    <property type="component" value="Unassembled WGS sequence"/>
</dbReference>
<evidence type="ECO:0000313" key="2">
    <source>
        <dbReference type="EMBL" id="MFG6297716.1"/>
    </source>
</evidence>
<feature type="region of interest" description="Disordered" evidence="1">
    <location>
        <begin position="65"/>
        <end position="97"/>
    </location>
</feature>
<evidence type="ECO:0000313" key="3">
    <source>
        <dbReference type="Proteomes" id="UP001605990"/>
    </source>
</evidence>
<comment type="caution">
    <text evidence="2">The sequence shown here is derived from an EMBL/GenBank/DDBJ whole genome shotgun (WGS) entry which is preliminary data.</text>
</comment>
<organism evidence="2 3">
    <name type="scientific">Streptomyces rochei</name>
    <name type="common">Streptomyces parvullus</name>
    <dbReference type="NCBI Taxonomy" id="1928"/>
    <lineage>
        <taxon>Bacteria</taxon>
        <taxon>Bacillati</taxon>
        <taxon>Actinomycetota</taxon>
        <taxon>Actinomycetes</taxon>
        <taxon>Kitasatosporales</taxon>
        <taxon>Streptomycetaceae</taxon>
        <taxon>Streptomyces</taxon>
        <taxon>Streptomyces rochei group</taxon>
    </lineage>
</organism>
<name>A0ABW7E3M4_STRRO</name>
<keyword evidence="3" id="KW-1185">Reference proteome</keyword>
<feature type="compositionally biased region" description="Basic and acidic residues" evidence="1">
    <location>
        <begin position="65"/>
        <end position="79"/>
    </location>
</feature>
<gene>
    <name evidence="2" type="ORF">ACGU38_20405</name>
</gene>
<dbReference type="RefSeq" id="WP_079126823.1">
    <property type="nucleotide sequence ID" value="NZ_JASCXS010000044.1"/>
</dbReference>
<reference evidence="2 3" key="1">
    <citation type="submission" date="2024-10" db="EMBL/GenBank/DDBJ databases">
        <title>Draft genome assembly of a novel steroid transforming actinomycete isolated from African clawed frog Xenopus laevis.</title>
        <authorList>
            <person name="Bragin E."/>
            <person name="Kollerov V."/>
            <person name="Donova M.V."/>
        </authorList>
    </citation>
    <scope>NUCLEOTIDE SEQUENCE [LARGE SCALE GENOMIC DNA]</scope>
    <source>
        <strain evidence="2 3">MTOC-St3</strain>
    </source>
</reference>